<dbReference type="STRING" id="1835702.A0A1F5LKQ7"/>
<dbReference type="Gene3D" id="3.40.50.1820">
    <property type="entry name" value="alpha/beta hydrolase"/>
    <property type="match status" value="1"/>
</dbReference>
<reference evidence="2 3" key="1">
    <citation type="journal article" date="2016" name="Sci. Rep.">
        <title>Penicillium arizonense, a new, genome sequenced fungal species, reveals a high chemical diversity in secreted metabolites.</title>
        <authorList>
            <person name="Grijseels S."/>
            <person name="Nielsen J.C."/>
            <person name="Randelovic M."/>
            <person name="Nielsen J."/>
            <person name="Nielsen K.F."/>
            <person name="Workman M."/>
            <person name="Frisvad J.C."/>
        </authorList>
    </citation>
    <scope>NUCLEOTIDE SEQUENCE [LARGE SCALE GENOMIC DNA]</scope>
    <source>
        <strain evidence="2 3">CBS 141311</strain>
    </source>
</reference>
<dbReference type="GO" id="GO:0072330">
    <property type="term" value="P:monocarboxylic acid biosynthetic process"/>
    <property type="evidence" value="ECO:0007669"/>
    <property type="project" value="UniProtKB-ARBA"/>
</dbReference>
<dbReference type="InterPro" id="IPR000073">
    <property type="entry name" value="AB_hydrolase_1"/>
</dbReference>
<dbReference type="GeneID" id="34575632"/>
<comment type="caution">
    <text evidence="2">The sequence shown here is derived from an EMBL/GenBank/DDBJ whole genome shotgun (WGS) entry which is preliminary data.</text>
</comment>
<name>A0A1F5LKQ7_PENAI</name>
<gene>
    <name evidence="2" type="ORF">PENARI_c007G04606</name>
</gene>
<dbReference type="InterPro" id="IPR029058">
    <property type="entry name" value="AB_hydrolase_fold"/>
</dbReference>
<protein>
    <recommendedName>
        <fullName evidence="1">AB hydrolase-1 domain-containing protein</fullName>
    </recommendedName>
</protein>
<dbReference type="SUPFAM" id="SSF53474">
    <property type="entry name" value="alpha/beta-Hydrolases"/>
    <property type="match status" value="1"/>
</dbReference>
<dbReference type="RefSeq" id="XP_022489124.1">
    <property type="nucleotide sequence ID" value="XM_022630898.1"/>
</dbReference>
<feature type="domain" description="AB hydrolase-1" evidence="1">
    <location>
        <begin position="60"/>
        <end position="223"/>
    </location>
</feature>
<dbReference type="GO" id="GO:0017000">
    <property type="term" value="P:antibiotic biosynthetic process"/>
    <property type="evidence" value="ECO:0007669"/>
    <property type="project" value="UniProtKB-ARBA"/>
</dbReference>
<dbReference type="AlphaFoldDB" id="A0A1F5LKQ7"/>
<evidence type="ECO:0000313" key="2">
    <source>
        <dbReference type="EMBL" id="OGE53686.1"/>
    </source>
</evidence>
<dbReference type="EMBL" id="LXJU01000007">
    <property type="protein sequence ID" value="OGE53686.1"/>
    <property type="molecule type" value="Genomic_DNA"/>
</dbReference>
<dbReference type="Pfam" id="PF12697">
    <property type="entry name" value="Abhydrolase_6"/>
    <property type="match status" value="1"/>
</dbReference>
<dbReference type="Proteomes" id="UP000177622">
    <property type="component" value="Unassembled WGS sequence"/>
</dbReference>
<evidence type="ECO:0000313" key="3">
    <source>
        <dbReference type="Proteomes" id="UP000177622"/>
    </source>
</evidence>
<keyword evidence="3" id="KW-1185">Reference proteome</keyword>
<organism evidence="2 3">
    <name type="scientific">Penicillium arizonense</name>
    <dbReference type="NCBI Taxonomy" id="1835702"/>
    <lineage>
        <taxon>Eukaryota</taxon>
        <taxon>Fungi</taxon>
        <taxon>Dikarya</taxon>
        <taxon>Ascomycota</taxon>
        <taxon>Pezizomycotina</taxon>
        <taxon>Eurotiomycetes</taxon>
        <taxon>Eurotiomycetidae</taxon>
        <taxon>Eurotiales</taxon>
        <taxon>Aspergillaceae</taxon>
        <taxon>Penicillium</taxon>
    </lineage>
</organism>
<sequence length="436" mass="48273">MANTSNFPFTVTEHIVDGQYIREYPRATVSQASRLKLAVKKYVPIENPNPQPGDVTIIGAPGGGFPKELYEPLWEDLLARCNKDGIRIGSIWIADAANLGASGVVNEELLGNDPSWLDHSRDLLYMINQFRDEMPRPIVGVGHSMGAGQLVLLSLMHPRLFTSLALVEPVIVPDTFSGYGPLLSKLSLKRRDTWSSRSAAIKAARKTHKRWDDRVLERWALHGYRSLPTALYPQSSHSDTDVIHDGPVTLTSTKHQEVMQYVRPNFGGHRPLGQEDSTVGPSHEPLFQADVIGPLSKTSPFYRSEPVIAWKLLDHVRPSVLYVFGGSSPISKPEICAEILHRTGAGVGGSGGVLSEQVKQKRIETSGHQVPLEKVAETASAIGTWIGSAVQRWREDEMRIAKDWADRPIKDRLSVSAEWMPGLEAACKVYEQKSRL</sequence>
<evidence type="ECO:0000259" key="1">
    <source>
        <dbReference type="Pfam" id="PF12697"/>
    </source>
</evidence>
<dbReference type="OrthoDB" id="94039at2759"/>
<proteinExistence type="predicted"/>
<accession>A0A1F5LKQ7</accession>